<protein>
    <submittedName>
        <fullName evidence="10">Potassium/proton-divalent cation antiporter</fullName>
    </submittedName>
</protein>
<dbReference type="Pfam" id="PF16916">
    <property type="entry name" value="ZT_dimer"/>
    <property type="match status" value="1"/>
</dbReference>
<comment type="caution">
    <text evidence="10">The sequence shown here is derived from an EMBL/GenBank/DDBJ whole genome shotgun (WGS) entry which is preliminary data.</text>
</comment>
<evidence type="ECO:0000313" key="11">
    <source>
        <dbReference type="Proteomes" id="UP000269974"/>
    </source>
</evidence>
<evidence type="ECO:0000256" key="4">
    <source>
        <dbReference type="ARBA" id="ARBA00022692"/>
    </source>
</evidence>
<dbReference type="InterPro" id="IPR036837">
    <property type="entry name" value="Cation_efflux_CTD_sf"/>
</dbReference>
<keyword evidence="6" id="KW-0406">Ion transport</keyword>
<dbReference type="InterPro" id="IPR050681">
    <property type="entry name" value="CDF/SLC30A"/>
</dbReference>
<evidence type="ECO:0000256" key="1">
    <source>
        <dbReference type="ARBA" id="ARBA00004141"/>
    </source>
</evidence>
<keyword evidence="4" id="KW-0812">Transmembrane</keyword>
<dbReference type="RefSeq" id="WP_049619522.1">
    <property type="nucleotide sequence ID" value="NZ_LFUS01000021.1"/>
</dbReference>
<dbReference type="NCBIfam" id="TIGR01297">
    <property type="entry name" value="CDF"/>
    <property type="match status" value="1"/>
</dbReference>
<evidence type="ECO:0000259" key="9">
    <source>
        <dbReference type="Pfam" id="PF16916"/>
    </source>
</evidence>
<evidence type="ECO:0000256" key="6">
    <source>
        <dbReference type="ARBA" id="ARBA00023065"/>
    </source>
</evidence>
<gene>
    <name evidence="10" type="primary">czcD</name>
    <name evidence="10" type="ORF">NCTC10327_00307</name>
</gene>
<dbReference type="GO" id="GO:0005385">
    <property type="term" value="F:zinc ion transmembrane transporter activity"/>
    <property type="evidence" value="ECO:0007669"/>
    <property type="project" value="TreeGrafter"/>
</dbReference>
<dbReference type="InterPro" id="IPR058533">
    <property type="entry name" value="Cation_efflux_TM"/>
</dbReference>
<evidence type="ECO:0000259" key="8">
    <source>
        <dbReference type="Pfam" id="PF01545"/>
    </source>
</evidence>
<name>A0A0K9ET86_9ACTO</name>
<evidence type="ECO:0000256" key="5">
    <source>
        <dbReference type="ARBA" id="ARBA00022989"/>
    </source>
</evidence>
<dbReference type="EMBL" id="UYIO01000001">
    <property type="protein sequence ID" value="VDG75617.1"/>
    <property type="molecule type" value="Genomic_DNA"/>
</dbReference>
<dbReference type="PANTHER" id="PTHR11562:SF17">
    <property type="entry name" value="RE54080P-RELATED"/>
    <property type="match status" value="1"/>
</dbReference>
<dbReference type="Gene3D" id="1.20.1510.10">
    <property type="entry name" value="Cation efflux protein transmembrane domain"/>
    <property type="match status" value="1"/>
</dbReference>
<feature type="domain" description="Cation efflux protein cytoplasmic" evidence="9">
    <location>
        <begin position="218"/>
        <end position="296"/>
    </location>
</feature>
<keyword evidence="7" id="KW-0472">Membrane</keyword>
<keyword evidence="3" id="KW-0813">Transport</keyword>
<comment type="subcellular location">
    <subcellularLocation>
        <location evidence="1">Membrane</location>
        <topology evidence="1">Multi-pass membrane protein</topology>
    </subcellularLocation>
</comment>
<dbReference type="GO" id="GO:0005886">
    <property type="term" value="C:plasma membrane"/>
    <property type="evidence" value="ECO:0007669"/>
    <property type="project" value="TreeGrafter"/>
</dbReference>
<dbReference type="InterPro" id="IPR027470">
    <property type="entry name" value="Cation_efflux_CTD"/>
</dbReference>
<sequence>MGNNHAEHAHSHGVSQDADRRYLWGALILLVVFMLGEVVVAFASHSLALLSDAAHMLTDAAAIAIAIWVSHVVTRPATKRWTFGLVRAEILSGLANGATLLILGVIIVVEAVQRFFAPPEVSGWAVVITALAGVVVNVGATALLARANRDSLNIRGAYQHILTDLYGFIGTAVAGVIIVTTGWVHADAIASLIVAFLMLHAGWGLVRDAGHVLLEGAPADINVAEVREHITGVEGVLAVHDLHLWSVGSEFPVISAHIVVEDEAFYDGRLPHLLDKVQDCLQDHFDVEHSTFQFEPAVHSSHEPRRDC</sequence>
<dbReference type="SUPFAM" id="SSF161111">
    <property type="entry name" value="Cation efflux protein transmembrane domain-like"/>
    <property type="match status" value="1"/>
</dbReference>
<evidence type="ECO:0000256" key="7">
    <source>
        <dbReference type="ARBA" id="ARBA00023136"/>
    </source>
</evidence>
<organism evidence="10 11">
    <name type="scientific">Actinobaculum suis</name>
    <dbReference type="NCBI Taxonomy" id="1657"/>
    <lineage>
        <taxon>Bacteria</taxon>
        <taxon>Bacillati</taxon>
        <taxon>Actinomycetota</taxon>
        <taxon>Actinomycetes</taxon>
        <taxon>Actinomycetales</taxon>
        <taxon>Actinomycetaceae</taxon>
        <taxon>Actinobaculum</taxon>
    </lineage>
</organism>
<evidence type="ECO:0000256" key="2">
    <source>
        <dbReference type="ARBA" id="ARBA00008873"/>
    </source>
</evidence>
<dbReference type="SUPFAM" id="SSF160240">
    <property type="entry name" value="Cation efflux protein cytoplasmic domain-like"/>
    <property type="match status" value="1"/>
</dbReference>
<dbReference type="PANTHER" id="PTHR11562">
    <property type="entry name" value="CATION EFFLUX PROTEIN/ ZINC TRANSPORTER"/>
    <property type="match status" value="1"/>
</dbReference>
<dbReference type="Pfam" id="PF01545">
    <property type="entry name" value="Cation_efflux"/>
    <property type="match status" value="1"/>
</dbReference>
<feature type="domain" description="Cation efflux protein transmembrane" evidence="8">
    <location>
        <begin position="26"/>
        <end position="214"/>
    </location>
</feature>
<evidence type="ECO:0000256" key="3">
    <source>
        <dbReference type="ARBA" id="ARBA00022448"/>
    </source>
</evidence>
<dbReference type="InterPro" id="IPR027469">
    <property type="entry name" value="Cation_efflux_TMD_sf"/>
</dbReference>
<proteinExistence type="inferred from homology"/>
<dbReference type="Proteomes" id="UP000269974">
    <property type="component" value="Unassembled WGS sequence"/>
</dbReference>
<comment type="similarity">
    <text evidence="2">Belongs to the cation diffusion facilitator (CDF) transporter (TC 2.A.4) family. SLC30A subfamily.</text>
</comment>
<evidence type="ECO:0000313" key="10">
    <source>
        <dbReference type="EMBL" id="VDG75617.1"/>
    </source>
</evidence>
<dbReference type="STRING" id="1657.ACU20_04025"/>
<keyword evidence="5" id="KW-1133">Transmembrane helix</keyword>
<dbReference type="InterPro" id="IPR002524">
    <property type="entry name" value="Cation_efflux"/>
</dbReference>
<accession>A0A0K9ET86</accession>
<reference evidence="10 11" key="1">
    <citation type="submission" date="2018-11" db="EMBL/GenBank/DDBJ databases">
        <authorList>
            <consortium name="Pathogen Informatics"/>
        </authorList>
    </citation>
    <scope>NUCLEOTIDE SEQUENCE [LARGE SCALE GENOMIC DNA]</scope>
    <source>
        <strain evidence="10 11">NCTC10327</strain>
    </source>
</reference>
<dbReference type="AlphaFoldDB" id="A0A0K9ET86"/>